<feature type="transmembrane region" description="Helical" evidence="1">
    <location>
        <begin position="169"/>
        <end position="202"/>
    </location>
</feature>
<feature type="transmembrane region" description="Helical" evidence="1">
    <location>
        <begin position="353"/>
        <end position="369"/>
    </location>
</feature>
<dbReference type="AlphaFoldDB" id="A0A212J572"/>
<evidence type="ECO:0000313" key="2">
    <source>
        <dbReference type="EMBL" id="SBV94601.1"/>
    </source>
</evidence>
<feature type="transmembrane region" description="Helical" evidence="1">
    <location>
        <begin position="71"/>
        <end position="95"/>
    </location>
</feature>
<feature type="transmembrane region" description="Helical" evidence="1">
    <location>
        <begin position="328"/>
        <end position="346"/>
    </location>
</feature>
<sequence>MIRKEIISEKKTLIILFVYSFLLLFFCSKMSPLYPFNEWDDINLYFAIGKGIFNGKIIYSELFDHKGPLIFFIYGIAYLISNTTFFGMYIIEALMWAFMICAGYFTAKLYIEDKIYAFIVALIYPLFTLPHILEGGSAEEMILVFATISLFFFLSHFKDNSKTHKPLIMFIHGIMCAATMLIKINLVVFWFFPLAAIFINLIIGKNYKNLFQNILTYIAGLLILFLPIIFYFIYNNALSDAWNTYIVLNSKYARFNANEMVELVVVRFYQRIRFEPLTYFFIYTGSFYFPIKYIRNTLYKASIILSFFAVHIIISMTFLFMYYYTIPYYIFSLLGGIAIVDIIRKFVKLQPKWYFYILFFVLAIGIGIREKNFFSLSKAELLRKEEPDNPTIVFSNIVMKESNPTLLNLGLDLGSGVFTKANIVPNVKYFISPNLPHSIYPEMRDEQTKYIENKEVQFIILSQFSLNFDYFFNLPALNENYKIVDTYIEDKFKTYYLYKLKD</sequence>
<evidence type="ECO:0008006" key="3">
    <source>
        <dbReference type="Google" id="ProtNLM"/>
    </source>
</evidence>
<feature type="transmembrane region" description="Helical" evidence="1">
    <location>
        <begin position="140"/>
        <end position="157"/>
    </location>
</feature>
<accession>A0A212J572</accession>
<gene>
    <name evidence="2" type="ORF">KL86DYS2_10758</name>
</gene>
<feature type="transmembrane region" description="Helical" evidence="1">
    <location>
        <begin position="115"/>
        <end position="133"/>
    </location>
</feature>
<dbReference type="EMBL" id="FLUL01000001">
    <property type="protein sequence ID" value="SBV94601.1"/>
    <property type="molecule type" value="Genomic_DNA"/>
</dbReference>
<feature type="transmembrane region" description="Helical" evidence="1">
    <location>
        <begin position="301"/>
        <end position="322"/>
    </location>
</feature>
<proteinExistence type="predicted"/>
<evidence type="ECO:0000256" key="1">
    <source>
        <dbReference type="SAM" id="Phobius"/>
    </source>
</evidence>
<organism evidence="2">
    <name type="scientific">uncultured Dysgonomonas sp</name>
    <dbReference type="NCBI Taxonomy" id="206096"/>
    <lineage>
        <taxon>Bacteria</taxon>
        <taxon>Pseudomonadati</taxon>
        <taxon>Bacteroidota</taxon>
        <taxon>Bacteroidia</taxon>
        <taxon>Bacteroidales</taxon>
        <taxon>Dysgonomonadaceae</taxon>
        <taxon>Dysgonomonas</taxon>
        <taxon>environmental samples</taxon>
    </lineage>
</organism>
<keyword evidence="1" id="KW-1133">Transmembrane helix</keyword>
<keyword evidence="1" id="KW-0812">Transmembrane</keyword>
<keyword evidence="1" id="KW-0472">Membrane</keyword>
<protein>
    <recommendedName>
        <fullName evidence="3">Glycosyltransferase RgtA/B/C/D-like domain-containing protein</fullName>
    </recommendedName>
</protein>
<reference evidence="2" key="1">
    <citation type="submission" date="2016-04" db="EMBL/GenBank/DDBJ databases">
        <authorList>
            <person name="Evans L.H."/>
            <person name="Alamgir A."/>
            <person name="Owens N."/>
            <person name="Weber N.D."/>
            <person name="Virtaneva K."/>
            <person name="Barbian K."/>
            <person name="Babar A."/>
            <person name="Rosenke K."/>
        </authorList>
    </citation>
    <scope>NUCLEOTIDE SEQUENCE</scope>
    <source>
        <strain evidence="2">86-2</strain>
    </source>
</reference>
<name>A0A212J572_9BACT</name>
<feature type="transmembrane region" description="Helical" evidence="1">
    <location>
        <begin position="214"/>
        <end position="234"/>
    </location>
</feature>
<feature type="transmembrane region" description="Helical" evidence="1">
    <location>
        <begin position="12"/>
        <end position="36"/>
    </location>
</feature>